<feature type="domain" description="Response regulatory" evidence="3">
    <location>
        <begin position="5"/>
        <end position="115"/>
    </location>
</feature>
<sequence length="124" mass="13836">MDRRHILVVEDEYFIAKDVWRALADANAVIVGPTGKVVDALRLIKSERIDAAILDVNLDGTTTFDLAMRLSERGIPYLFLTGYDGWSLPDAFRDIPRINKPFSSDQLIAAVAALFREADETDPV</sequence>
<evidence type="ECO:0000259" key="3">
    <source>
        <dbReference type="PROSITE" id="PS50110"/>
    </source>
</evidence>
<keyword evidence="1 2" id="KW-0597">Phosphoprotein</keyword>
<dbReference type="PANTHER" id="PTHR44591:SF24">
    <property type="entry name" value="PROTEIN-GLUTAMATE METHYLESTERASE_PROTEIN-GLUTAMINE GLUTAMINASE 1"/>
    <property type="match status" value="1"/>
</dbReference>
<dbReference type="Gene3D" id="3.40.50.2300">
    <property type="match status" value="1"/>
</dbReference>
<comment type="caution">
    <text evidence="4">The sequence shown here is derived from an EMBL/GenBank/DDBJ whole genome shotgun (WGS) entry which is preliminary data.</text>
</comment>
<dbReference type="InterPro" id="IPR011006">
    <property type="entry name" value="CheY-like_superfamily"/>
</dbReference>
<evidence type="ECO:0000256" key="2">
    <source>
        <dbReference type="PROSITE-ProRule" id="PRU00169"/>
    </source>
</evidence>
<organism evidence="4 5">
    <name type="scientific">Sphingobium olei</name>
    <dbReference type="NCBI Taxonomy" id="420955"/>
    <lineage>
        <taxon>Bacteria</taxon>
        <taxon>Pseudomonadati</taxon>
        <taxon>Pseudomonadota</taxon>
        <taxon>Alphaproteobacteria</taxon>
        <taxon>Sphingomonadales</taxon>
        <taxon>Sphingomonadaceae</taxon>
        <taxon>Sphingobium</taxon>
    </lineage>
</organism>
<dbReference type="EMBL" id="JBHTLS010000120">
    <property type="protein sequence ID" value="MFD1105136.1"/>
    <property type="molecule type" value="Genomic_DNA"/>
</dbReference>
<dbReference type="PANTHER" id="PTHR44591">
    <property type="entry name" value="STRESS RESPONSE REGULATOR PROTEIN 1"/>
    <property type="match status" value="1"/>
</dbReference>
<dbReference type="InterPro" id="IPR001789">
    <property type="entry name" value="Sig_transdc_resp-reg_receiver"/>
</dbReference>
<name>A0ABW3NXI7_9SPHN</name>
<gene>
    <name evidence="4" type="ORF">ACFQ24_09660</name>
</gene>
<reference evidence="5" key="1">
    <citation type="journal article" date="2019" name="Int. J. Syst. Evol. Microbiol.">
        <title>The Global Catalogue of Microorganisms (GCM) 10K type strain sequencing project: providing services to taxonomists for standard genome sequencing and annotation.</title>
        <authorList>
            <consortium name="The Broad Institute Genomics Platform"/>
            <consortium name="The Broad Institute Genome Sequencing Center for Infectious Disease"/>
            <person name="Wu L."/>
            <person name="Ma J."/>
        </authorList>
    </citation>
    <scope>NUCLEOTIDE SEQUENCE [LARGE SCALE GENOMIC DNA]</scope>
    <source>
        <strain evidence="5">CCUG 54329</strain>
    </source>
</reference>
<evidence type="ECO:0000256" key="1">
    <source>
        <dbReference type="ARBA" id="ARBA00022553"/>
    </source>
</evidence>
<dbReference type="RefSeq" id="WP_380910714.1">
    <property type="nucleotide sequence ID" value="NZ_JBHTLS010000120.1"/>
</dbReference>
<dbReference type="InterPro" id="IPR050595">
    <property type="entry name" value="Bact_response_regulator"/>
</dbReference>
<dbReference type="PROSITE" id="PS50110">
    <property type="entry name" value="RESPONSE_REGULATORY"/>
    <property type="match status" value="1"/>
</dbReference>
<feature type="modified residue" description="4-aspartylphosphate" evidence="2">
    <location>
        <position position="55"/>
    </location>
</feature>
<accession>A0ABW3NXI7</accession>
<evidence type="ECO:0000313" key="4">
    <source>
        <dbReference type="EMBL" id="MFD1105136.1"/>
    </source>
</evidence>
<proteinExistence type="predicted"/>
<keyword evidence="5" id="KW-1185">Reference proteome</keyword>
<dbReference type="Proteomes" id="UP001597203">
    <property type="component" value="Unassembled WGS sequence"/>
</dbReference>
<evidence type="ECO:0000313" key="5">
    <source>
        <dbReference type="Proteomes" id="UP001597203"/>
    </source>
</evidence>
<dbReference type="SUPFAM" id="SSF52172">
    <property type="entry name" value="CheY-like"/>
    <property type="match status" value="1"/>
</dbReference>
<protein>
    <submittedName>
        <fullName evidence="4">Response regulator</fullName>
    </submittedName>
</protein>
<dbReference type="SMART" id="SM00448">
    <property type="entry name" value="REC"/>
    <property type="match status" value="1"/>
</dbReference>
<dbReference type="Pfam" id="PF00072">
    <property type="entry name" value="Response_reg"/>
    <property type="match status" value="1"/>
</dbReference>